<dbReference type="GeneID" id="106778451"/>
<proteinExistence type="predicted"/>
<dbReference type="PANTHER" id="PTHR27006:SF606">
    <property type="entry name" value="INTERLEUKIN-1 RECEPTOR-ASSOCIATED KINASE 4"/>
    <property type="match status" value="1"/>
</dbReference>
<dbReference type="PANTHER" id="PTHR27006">
    <property type="entry name" value="PROMASTIGOTE SURFACE ANTIGEN PROTEIN PSA"/>
    <property type="match status" value="1"/>
</dbReference>
<dbReference type="STRING" id="3916.A0A1S3VUP7"/>
<dbReference type="Gramene" id="Vradi02g03840.1">
    <property type="protein sequence ID" value="Vradi02g03840.1"/>
    <property type="gene ID" value="Vradi02g03840"/>
</dbReference>
<gene>
    <name evidence="2" type="primary">LOC106778451</name>
</gene>
<dbReference type="Gene3D" id="1.10.510.10">
    <property type="entry name" value="Transferase(Phosphotransferase) domain 1"/>
    <property type="match status" value="1"/>
</dbReference>
<name>A0A1S3VUP7_VIGRR</name>
<evidence type="ECO:0000313" key="1">
    <source>
        <dbReference type="Proteomes" id="UP000087766"/>
    </source>
</evidence>
<organism evidence="1 2">
    <name type="scientific">Vigna radiata var. radiata</name>
    <name type="common">Mung bean</name>
    <name type="synonym">Phaseolus aureus</name>
    <dbReference type="NCBI Taxonomy" id="3916"/>
    <lineage>
        <taxon>Eukaryota</taxon>
        <taxon>Viridiplantae</taxon>
        <taxon>Streptophyta</taxon>
        <taxon>Embryophyta</taxon>
        <taxon>Tracheophyta</taxon>
        <taxon>Spermatophyta</taxon>
        <taxon>Magnoliopsida</taxon>
        <taxon>eudicotyledons</taxon>
        <taxon>Gunneridae</taxon>
        <taxon>Pentapetalae</taxon>
        <taxon>rosids</taxon>
        <taxon>fabids</taxon>
        <taxon>Fabales</taxon>
        <taxon>Fabaceae</taxon>
        <taxon>Papilionoideae</taxon>
        <taxon>50 kb inversion clade</taxon>
        <taxon>NPAAA clade</taxon>
        <taxon>indigoferoid/millettioid clade</taxon>
        <taxon>Phaseoleae</taxon>
        <taxon>Vigna</taxon>
    </lineage>
</organism>
<dbReference type="Proteomes" id="UP000087766">
    <property type="component" value="Chromosome 2"/>
</dbReference>
<reference evidence="1" key="1">
    <citation type="journal article" date="2014" name="Nat. Commun.">
        <title>Genome sequence of mungbean and insights into evolution within Vigna species.</title>
        <authorList>
            <person name="Kang Y.J."/>
            <person name="Kim S.K."/>
            <person name="Kim M.Y."/>
            <person name="Lestari P."/>
            <person name="Kim K.H."/>
            <person name="Ha B.K."/>
            <person name="Jun T.H."/>
            <person name="Hwang W.J."/>
            <person name="Lee T."/>
            <person name="Lee J."/>
            <person name="Shim S."/>
            <person name="Yoon M.Y."/>
            <person name="Jang Y.E."/>
            <person name="Han K.S."/>
            <person name="Taeprayoon P."/>
            <person name="Yoon N."/>
            <person name="Somta P."/>
            <person name="Tanya P."/>
            <person name="Kim K.S."/>
            <person name="Gwag J.G."/>
            <person name="Moon J.K."/>
            <person name="Lee Y.H."/>
            <person name="Park B.S."/>
            <person name="Bombarely A."/>
            <person name="Doyle J.J."/>
            <person name="Jackson S.A."/>
            <person name="Schafleitner R."/>
            <person name="Srinives P."/>
            <person name="Varshney R.K."/>
            <person name="Lee S.H."/>
        </authorList>
    </citation>
    <scope>NUCLEOTIDE SEQUENCE [LARGE SCALE GENOMIC DNA]</scope>
    <source>
        <strain evidence="1">cv. VC1973A</strain>
    </source>
</reference>
<reference evidence="2" key="2">
    <citation type="submission" date="2025-08" db="UniProtKB">
        <authorList>
            <consortium name="RefSeq"/>
        </authorList>
    </citation>
    <scope>IDENTIFICATION</scope>
    <source>
        <tissue evidence="2">Leaf</tissue>
    </source>
</reference>
<dbReference type="OrthoDB" id="4062651at2759"/>
<protein>
    <submittedName>
        <fullName evidence="2">Cysteine-rich receptor-like protein kinase 28</fullName>
    </submittedName>
</protein>
<sequence>MEDLLSFAWRSWKEGKAINIVDPSLNNNSRHEIPRCIHIGLLCVQENLVDRPTRDTIVLMLNNHSLSLPIPAEPAFYMNSITRSFSEMQSWEYNLRERGSSEPILKSAKESENEASIIELYPR</sequence>
<dbReference type="RefSeq" id="XP_014521902.1">
    <property type="nucleotide sequence ID" value="XM_014666416.1"/>
</dbReference>
<dbReference type="KEGG" id="vra:106778451"/>
<evidence type="ECO:0000313" key="2">
    <source>
        <dbReference type="RefSeq" id="XP_014521902.1"/>
    </source>
</evidence>
<accession>A0A1S3VUP7</accession>
<keyword evidence="1" id="KW-1185">Reference proteome</keyword>
<dbReference type="AlphaFoldDB" id="A0A1S3VUP7"/>